<keyword evidence="3" id="KW-1185">Reference proteome</keyword>
<dbReference type="Proteomes" id="UP001501920">
    <property type="component" value="Chromosome 1"/>
</dbReference>
<reference evidence="2" key="2">
    <citation type="submission" date="2025-08" db="UniProtKB">
        <authorList>
            <consortium name="Ensembl"/>
        </authorList>
    </citation>
    <scope>IDENTIFICATION</scope>
</reference>
<dbReference type="GeneID" id="108428144"/>
<dbReference type="Pfam" id="PF15370">
    <property type="entry name" value="NOPCHAP1"/>
    <property type="match status" value="1"/>
</dbReference>
<reference evidence="2 3" key="1">
    <citation type="submission" date="2020-10" db="EMBL/GenBank/DDBJ databases">
        <title>Pygocentrus nattereri (red-bellied piranha) genome, fPygNat1, primary haplotype.</title>
        <authorList>
            <person name="Myers G."/>
            <person name="Meyer A."/>
            <person name="Karagic N."/>
            <person name="Pippel M."/>
            <person name="Winkler S."/>
            <person name="Tracey A."/>
            <person name="Wood J."/>
            <person name="Formenti G."/>
            <person name="Howe K."/>
            <person name="Fedrigo O."/>
            <person name="Jarvis E.D."/>
        </authorList>
    </citation>
    <scope>NUCLEOTIDE SEQUENCE [LARGE SCALE GENOMIC DNA]</scope>
</reference>
<dbReference type="STRING" id="42514.ENSPNAP00000004332"/>
<evidence type="ECO:0000256" key="1">
    <source>
        <dbReference type="SAM" id="MobiDB-lite"/>
    </source>
</evidence>
<dbReference type="GO" id="GO:0000492">
    <property type="term" value="P:box C/D snoRNP assembly"/>
    <property type="evidence" value="ECO:0007669"/>
    <property type="project" value="InterPro"/>
</dbReference>
<dbReference type="RefSeq" id="XP_017554390.1">
    <property type="nucleotide sequence ID" value="XM_017698901.2"/>
</dbReference>
<feature type="region of interest" description="Disordered" evidence="1">
    <location>
        <begin position="100"/>
        <end position="148"/>
    </location>
</feature>
<dbReference type="PANTHER" id="PTHR28674:SF1">
    <property type="entry name" value="NOP PROTEIN CHAPERONE 1"/>
    <property type="match status" value="1"/>
</dbReference>
<dbReference type="AlphaFoldDB" id="A0A3B4BXB5"/>
<dbReference type="OMA" id="VCIKMEL"/>
<dbReference type="GO" id="GO:0062064">
    <property type="term" value="F:box C/D methylation guide snoRNP complex binding"/>
    <property type="evidence" value="ECO:0007669"/>
    <property type="project" value="TreeGrafter"/>
</dbReference>
<name>A0A3B4BXB5_PYGNA</name>
<sequence length="148" mass="16152">MEQKKNNAAKGASRDLLLCGNGKGIHEKLLLKPKAADSLRTEKVPRSSVLDRLQSFLPQMALANEALKQQMETAPAGQFDIQSVADAEKVIEMDVALVELEGSDSGEEEEESSEDTSSDEETVTVQNLKLPGDKKRKANIQVVEGEEE</sequence>
<evidence type="ECO:0000313" key="2">
    <source>
        <dbReference type="Ensembl" id="ENSPNAP00000004332.1"/>
    </source>
</evidence>
<dbReference type="GeneTree" id="ENSGT00940000165155"/>
<evidence type="ECO:0000313" key="3">
    <source>
        <dbReference type="Proteomes" id="UP001501920"/>
    </source>
</evidence>
<protein>
    <submittedName>
        <fullName evidence="2">Uncharacterized protein</fullName>
    </submittedName>
</protein>
<dbReference type="CTD" id="121053"/>
<feature type="compositionally biased region" description="Acidic residues" evidence="1">
    <location>
        <begin position="101"/>
        <end position="122"/>
    </location>
</feature>
<dbReference type="InterPro" id="IPR027921">
    <property type="entry name" value="NOPCHAP1"/>
</dbReference>
<dbReference type="PANTHER" id="PTHR28674">
    <property type="entry name" value="SIMILAR TO DNA SEGMENT, CHR 10, WAYNE STATE UNIVERSITY 102,-EXPRESSED"/>
    <property type="match status" value="1"/>
</dbReference>
<proteinExistence type="predicted"/>
<dbReference type="Ensembl" id="ENSPNAT00000007189.2">
    <property type="protein sequence ID" value="ENSPNAP00000004332.1"/>
    <property type="gene ID" value="ENSPNAG00000010775.2"/>
</dbReference>
<accession>A0A3B4BXB5</accession>
<organism evidence="2 3">
    <name type="scientific">Pygocentrus nattereri</name>
    <name type="common">Red-bellied piranha</name>
    <dbReference type="NCBI Taxonomy" id="42514"/>
    <lineage>
        <taxon>Eukaryota</taxon>
        <taxon>Metazoa</taxon>
        <taxon>Chordata</taxon>
        <taxon>Craniata</taxon>
        <taxon>Vertebrata</taxon>
        <taxon>Euteleostomi</taxon>
        <taxon>Actinopterygii</taxon>
        <taxon>Neopterygii</taxon>
        <taxon>Teleostei</taxon>
        <taxon>Ostariophysi</taxon>
        <taxon>Characiformes</taxon>
        <taxon>Characoidei</taxon>
        <taxon>Pygocentrus</taxon>
    </lineage>
</organism>
<dbReference type="OrthoDB" id="1112980at2759"/>
<reference evidence="2" key="3">
    <citation type="submission" date="2025-09" db="UniProtKB">
        <authorList>
            <consortium name="Ensembl"/>
        </authorList>
    </citation>
    <scope>IDENTIFICATION</scope>
</reference>